<dbReference type="PANTHER" id="PTHR11371">
    <property type="entry name" value="DEOXYRIBONUCLEASE"/>
    <property type="match status" value="1"/>
</dbReference>
<dbReference type="Proteomes" id="UP000025171">
    <property type="component" value="Unassembled WGS sequence"/>
</dbReference>
<proteinExistence type="predicted"/>
<dbReference type="AlphaFoldDB" id="A0A059FG12"/>
<evidence type="ECO:0000313" key="3">
    <source>
        <dbReference type="Proteomes" id="UP000025171"/>
    </source>
</evidence>
<dbReference type="STRING" id="1280950.HJO_14772"/>
<feature type="compositionally biased region" description="Low complexity" evidence="1">
    <location>
        <begin position="452"/>
        <end position="462"/>
    </location>
</feature>
<protein>
    <submittedName>
        <fullName evidence="2">Endonuclease/exonuclease/phosphatase family protein</fullName>
    </submittedName>
</protein>
<sequence length="462" mass="53214">MAWYTDLRDTRLFSLAERDWTSRRLLDLRARLKSPLPDGIPRKTKDASIIIGTWNLRDFDNNKFRHGPRRRESLFYIAEILSAFDICALQEVNEDLGPLKDVMRLMGPGWDFIATDVTVGASGNRERMAFVYDKNKVRFRNIAGEIVLPKHALLPDEQQFARTPFMVSFQAGWFKFSLCTVHIYFGEDGKDTDGYKRRVKEIEYIAREMAGRAEREDENFILLGDFNIKNTVDETMGALTKAGFQLPPDLFPSNLLGTKYYDQIAFRTRKDEVTFLSAGVFNFSEAVFRPDHYDHYAPVLPARHRDLDSDGTPKDRGKDKDYYSKRWLTWQMSDHLPLWVELAIDFSDEHLLHNLEPEFEKSDVPAQVEYSEEAEPVSSPPEPAEPVGRKRRNRKRKAPKVAAREKVGTIAPAPHMTLGEAWRILCWVASGKADTFRRQRKNARKAEKAKAPGKAPPTRKQT</sequence>
<reference evidence="2 3" key="1">
    <citation type="journal article" date="2014" name="Antonie Van Leeuwenhoek">
        <title>Hyphomonas beringensis sp. nov. and Hyphomonas chukchiensis sp. nov., isolated from surface seawater of the Bering Sea and Chukchi Sea.</title>
        <authorList>
            <person name="Li C."/>
            <person name="Lai Q."/>
            <person name="Li G."/>
            <person name="Dong C."/>
            <person name="Wang J."/>
            <person name="Liao Y."/>
            <person name="Shao Z."/>
        </authorList>
    </citation>
    <scope>NUCLEOTIDE SEQUENCE [LARGE SCALE GENOMIC DNA]</scope>
    <source>
        <strain evidence="2 3">MHS-2</strain>
    </source>
</reference>
<comment type="caution">
    <text evidence="2">The sequence shown here is derived from an EMBL/GenBank/DDBJ whole genome shotgun (WGS) entry which is preliminary data.</text>
</comment>
<dbReference type="EMBL" id="ARYK01000008">
    <property type="protein sequence ID" value="KCZ89491.1"/>
    <property type="molecule type" value="Genomic_DNA"/>
</dbReference>
<organism evidence="2 3">
    <name type="scientific">Hyphomonas johnsonii MHS-2</name>
    <dbReference type="NCBI Taxonomy" id="1280950"/>
    <lineage>
        <taxon>Bacteria</taxon>
        <taxon>Pseudomonadati</taxon>
        <taxon>Pseudomonadota</taxon>
        <taxon>Alphaproteobacteria</taxon>
        <taxon>Hyphomonadales</taxon>
        <taxon>Hyphomonadaceae</taxon>
        <taxon>Hyphomonas</taxon>
    </lineage>
</organism>
<gene>
    <name evidence="2" type="ORF">HJO_14772</name>
</gene>
<evidence type="ECO:0000313" key="2">
    <source>
        <dbReference type="EMBL" id="KCZ89491.1"/>
    </source>
</evidence>
<dbReference type="RefSeq" id="WP_051618657.1">
    <property type="nucleotide sequence ID" value="NZ_ARYK01000008.1"/>
</dbReference>
<keyword evidence="2" id="KW-0378">Hydrolase</keyword>
<keyword evidence="2" id="KW-0269">Exonuclease</keyword>
<dbReference type="CDD" id="cd10283">
    <property type="entry name" value="MnuA_DNase1-like"/>
    <property type="match status" value="1"/>
</dbReference>
<dbReference type="InterPro" id="IPR036691">
    <property type="entry name" value="Endo/exonu/phosph_ase_sf"/>
</dbReference>
<name>A0A059FG12_9PROT</name>
<feature type="region of interest" description="Disordered" evidence="1">
    <location>
        <begin position="436"/>
        <end position="462"/>
    </location>
</feature>
<dbReference type="PANTHER" id="PTHR11371:SF31">
    <property type="entry name" value="EXTRACELLULAR NUCLEASE"/>
    <property type="match status" value="1"/>
</dbReference>
<dbReference type="SUPFAM" id="SSF56219">
    <property type="entry name" value="DNase I-like"/>
    <property type="match status" value="1"/>
</dbReference>
<feature type="compositionally biased region" description="Basic residues" evidence="1">
    <location>
        <begin position="389"/>
        <end position="399"/>
    </location>
</feature>
<accession>A0A059FG12</accession>
<keyword evidence="3" id="KW-1185">Reference proteome</keyword>
<dbReference type="GO" id="GO:0004519">
    <property type="term" value="F:endonuclease activity"/>
    <property type="evidence" value="ECO:0007669"/>
    <property type="project" value="UniProtKB-KW"/>
</dbReference>
<dbReference type="eggNOG" id="COG2374">
    <property type="taxonomic scope" value="Bacteria"/>
</dbReference>
<dbReference type="GO" id="GO:0004527">
    <property type="term" value="F:exonuclease activity"/>
    <property type="evidence" value="ECO:0007669"/>
    <property type="project" value="UniProtKB-KW"/>
</dbReference>
<keyword evidence="2" id="KW-0255">Endonuclease</keyword>
<keyword evidence="2" id="KW-0540">Nuclease</keyword>
<dbReference type="PATRIC" id="fig|1280950.3.peg.2966"/>
<feature type="region of interest" description="Disordered" evidence="1">
    <location>
        <begin position="363"/>
        <end position="405"/>
    </location>
</feature>
<evidence type="ECO:0000256" key="1">
    <source>
        <dbReference type="SAM" id="MobiDB-lite"/>
    </source>
</evidence>
<dbReference type="Gene3D" id="3.60.10.10">
    <property type="entry name" value="Endonuclease/exonuclease/phosphatase"/>
    <property type="match status" value="1"/>
</dbReference>